<dbReference type="WBParaSite" id="TTAC_0000546601-mRNA-1">
    <property type="protein sequence ID" value="TTAC_0000546601-mRNA-1"/>
    <property type="gene ID" value="TTAC_0000546601"/>
</dbReference>
<keyword evidence="2" id="KW-0812">Transmembrane</keyword>
<protein>
    <submittedName>
        <fullName evidence="3 5">Uncharacterized protein</fullName>
    </submittedName>
</protein>
<reference evidence="3 4" key="2">
    <citation type="submission" date="2018-11" db="EMBL/GenBank/DDBJ databases">
        <authorList>
            <consortium name="Pathogen Informatics"/>
        </authorList>
    </citation>
    <scope>NUCLEOTIDE SEQUENCE [LARGE SCALE GENOMIC DNA]</scope>
</reference>
<dbReference type="Proteomes" id="UP000274429">
    <property type="component" value="Unassembled WGS sequence"/>
</dbReference>
<keyword evidence="2" id="KW-0472">Membrane</keyword>
<organism evidence="5">
    <name type="scientific">Hydatigena taeniaeformis</name>
    <name type="common">Feline tapeworm</name>
    <name type="synonym">Taenia taeniaeformis</name>
    <dbReference type="NCBI Taxonomy" id="6205"/>
    <lineage>
        <taxon>Eukaryota</taxon>
        <taxon>Metazoa</taxon>
        <taxon>Spiralia</taxon>
        <taxon>Lophotrochozoa</taxon>
        <taxon>Platyhelminthes</taxon>
        <taxon>Cestoda</taxon>
        <taxon>Eucestoda</taxon>
        <taxon>Cyclophyllidea</taxon>
        <taxon>Taeniidae</taxon>
        <taxon>Hydatigera</taxon>
    </lineage>
</organism>
<feature type="compositionally biased region" description="Acidic residues" evidence="1">
    <location>
        <begin position="136"/>
        <end position="146"/>
    </location>
</feature>
<keyword evidence="4" id="KW-1185">Reference proteome</keyword>
<feature type="compositionally biased region" description="Polar residues" evidence="1">
    <location>
        <begin position="122"/>
        <end position="135"/>
    </location>
</feature>
<proteinExistence type="predicted"/>
<dbReference type="STRING" id="6205.A0A0R3WXH6"/>
<keyword evidence="2" id="KW-1133">Transmembrane helix</keyword>
<gene>
    <name evidence="3" type="ORF">TTAC_LOCUS5451</name>
</gene>
<feature type="region of interest" description="Disordered" evidence="1">
    <location>
        <begin position="122"/>
        <end position="153"/>
    </location>
</feature>
<dbReference type="EMBL" id="UYWX01007580">
    <property type="protein sequence ID" value="VDM27024.1"/>
    <property type="molecule type" value="Genomic_DNA"/>
</dbReference>
<evidence type="ECO:0000313" key="4">
    <source>
        <dbReference type="Proteomes" id="UP000274429"/>
    </source>
</evidence>
<evidence type="ECO:0000256" key="2">
    <source>
        <dbReference type="SAM" id="Phobius"/>
    </source>
</evidence>
<accession>A0A0R3WXH6</accession>
<evidence type="ECO:0000313" key="3">
    <source>
        <dbReference type="EMBL" id="VDM27024.1"/>
    </source>
</evidence>
<evidence type="ECO:0000313" key="5">
    <source>
        <dbReference type="WBParaSite" id="TTAC_0000546601-mRNA-1"/>
    </source>
</evidence>
<dbReference type="AlphaFoldDB" id="A0A0R3WXH6"/>
<feature type="transmembrane region" description="Helical" evidence="2">
    <location>
        <begin position="12"/>
        <end position="32"/>
    </location>
</feature>
<reference evidence="5" key="1">
    <citation type="submission" date="2017-02" db="UniProtKB">
        <authorList>
            <consortium name="WormBaseParasite"/>
        </authorList>
    </citation>
    <scope>IDENTIFICATION</scope>
</reference>
<name>A0A0R3WXH6_HYDTA</name>
<sequence length="169" mass="18766">MYWLLYITLRSRWLVCAFIGYEWIMTVVSSFVRYEDLNSLAKNGSLGGHISSPTITTFSNLPAQLVVANPAFLETVGKLDVQDTEIEAPMSASQVLRTRRTAIIDLSETIDDKRGNFGTCKENSYAQPVQGQDSDAYNDNETDEESYANCQSPPSLVVCRDGSRSSAYV</sequence>
<evidence type="ECO:0000256" key="1">
    <source>
        <dbReference type="SAM" id="MobiDB-lite"/>
    </source>
</evidence>